<sequence>MTHNEKRGHWLKEGAIGLGVGILYGTTSVAVGHPLDTIKTKMQAQKGFEKRGMFETLLKTLKNQGIRGLYRGCIPPLWGSGLYRSSQFAVFEAAYTYMDNPVFRKEIPGSFGLQTRVVLAGLLGSTARAIIETPLEYVKIRGQTQQGWKLRNIYTGFSVTWTRTLGLMTTYFILVDSGRRHFPEHFSRPMLGPFLTSGIAASMAWLLVWPIEYMKAQVQGDYGKRQSSWKRLKETFSSRGGFFGLYRGLLPGVMRSFISNGSSMVVMVAAHRKVSEWGLRDD</sequence>
<name>A0A7I8VVS7_9ANNE</name>
<evidence type="ECO:0000313" key="12">
    <source>
        <dbReference type="EMBL" id="CAD5119835.1"/>
    </source>
</evidence>
<dbReference type="GO" id="GO:0031966">
    <property type="term" value="C:mitochondrial membrane"/>
    <property type="evidence" value="ECO:0007669"/>
    <property type="project" value="UniProtKB-SubCell"/>
</dbReference>
<gene>
    <name evidence="12" type="ORF">DGYR_LOCUS8021</name>
</gene>
<dbReference type="FunFam" id="1.50.40.10:FF:000294">
    <property type="entry name" value="Mitochondrial glycine transporter"/>
    <property type="match status" value="1"/>
</dbReference>
<dbReference type="EMBL" id="CAJFCJ010000011">
    <property type="protein sequence ID" value="CAD5119835.1"/>
    <property type="molecule type" value="Genomic_DNA"/>
</dbReference>
<comment type="caution">
    <text evidence="12">The sequence shown here is derived from an EMBL/GenBank/DDBJ whole genome shotgun (WGS) entry which is preliminary data.</text>
</comment>
<dbReference type="GO" id="GO:0000064">
    <property type="term" value="F:L-ornithine transmembrane transporter activity"/>
    <property type="evidence" value="ECO:0007669"/>
    <property type="project" value="TreeGrafter"/>
</dbReference>
<dbReference type="OrthoDB" id="193856at2759"/>
<organism evidence="12 13">
    <name type="scientific">Dimorphilus gyrociliatus</name>
    <dbReference type="NCBI Taxonomy" id="2664684"/>
    <lineage>
        <taxon>Eukaryota</taxon>
        <taxon>Metazoa</taxon>
        <taxon>Spiralia</taxon>
        <taxon>Lophotrochozoa</taxon>
        <taxon>Annelida</taxon>
        <taxon>Polychaeta</taxon>
        <taxon>Polychaeta incertae sedis</taxon>
        <taxon>Dinophilidae</taxon>
        <taxon>Dimorphilus</taxon>
    </lineage>
</organism>
<evidence type="ECO:0000256" key="2">
    <source>
        <dbReference type="ARBA" id="ARBA00006375"/>
    </source>
</evidence>
<evidence type="ECO:0000256" key="3">
    <source>
        <dbReference type="ARBA" id="ARBA00022448"/>
    </source>
</evidence>
<keyword evidence="6 11" id="KW-1133">Transmembrane helix</keyword>
<evidence type="ECO:0000256" key="6">
    <source>
        <dbReference type="ARBA" id="ARBA00022989"/>
    </source>
</evidence>
<evidence type="ECO:0000256" key="7">
    <source>
        <dbReference type="ARBA" id="ARBA00023128"/>
    </source>
</evidence>
<keyword evidence="7" id="KW-0496">Mitochondrion</keyword>
<dbReference type="InterPro" id="IPR023395">
    <property type="entry name" value="MCP_dom_sf"/>
</dbReference>
<feature type="repeat" description="Solcar" evidence="9">
    <location>
        <begin position="12"/>
        <end position="97"/>
    </location>
</feature>
<protein>
    <submittedName>
        <fullName evidence="12">DgyrCDS8418</fullName>
    </submittedName>
</protein>
<evidence type="ECO:0000256" key="1">
    <source>
        <dbReference type="ARBA" id="ARBA00004225"/>
    </source>
</evidence>
<dbReference type="PROSITE" id="PS50920">
    <property type="entry name" value="SOLCAR"/>
    <property type="match status" value="2"/>
</dbReference>
<feature type="repeat" description="Solcar" evidence="9">
    <location>
        <begin position="188"/>
        <end position="273"/>
    </location>
</feature>
<evidence type="ECO:0000256" key="4">
    <source>
        <dbReference type="ARBA" id="ARBA00022692"/>
    </source>
</evidence>
<dbReference type="InterPro" id="IPR050567">
    <property type="entry name" value="Mitochondrial_Carrier"/>
</dbReference>
<dbReference type="Pfam" id="PF00153">
    <property type="entry name" value="Mito_carr"/>
    <property type="match status" value="2"/>
</dbReference>
<reference evidence="12 13" key="1">
    <citation type="submission" date="2020-08" db="EMBL/GenBank/DDBJ databases">
        <authorList>
            <person name="Hejnol A."/>
        </authorList>
    </citation>
    <scope>NUCLEOTIDE SEQUENCE [LARGE SCALE GENOMIC DNA]</scope>
</reference>
<keyword evidence="13" id="KW-1185">Reference proteome</keyword>
<dbReference type="PANTHER" id="PTHR45624:SF58">
    <property type="entry name" value="CARRIER PROTEIN, PUTATIVE-RELATED"/>
    <property type="match status" value="1"/>
</dbReference>
<dbReference type="PANTHER" id="PTHR45624">
    <property type="entry name" value="MITOCHONDRIAL BASIC AMINO ACIDS TRANSPORTER-RELATED"/>
    <property type="match status" value="1"/>
</dbReference>
<evidence type="ECO:0000313" key="13">
    <source>
        <dbReference type="Proteomes" id="UP000549394"/>
    </source>
</evidence>
<evidence type="ECO:0000256" key="5">
    <source>
        <dbReference type="ARBA" id="ARBA00022737"/>
    </source>
</evidence>
<keyword evidence="4 9" id="KW-0812">Transmembrane</keyword>
<comment type="similarity">
    <text evidence="2 10">Belongs to the mitochondrial carrier (TC 2.A.29) family.</text>
</comment>
<evidence type="ECO:0000256" key="11">
    <source>
        <dbReference type="SAM" id="Phobius"/>
    </source>
</evidence>
<dbReference type="InterPro" id="IPR018108">
    <property type="entry name" value="MCP_transmembrane"/>
</dbReference>
<keyword evidence="3 10" id="KW-0813">Transport</keyword>
<feature type="transmembrane region" description="Helical" evidence="11">
    <location>
        <begin position="153"/>
        <end position="174"/>
    </location>
</feature>
<keyword evidence="8 9" id="KW-0472">Membrane</keyword>
<keyword evidence="5" id="KW-0677">Repeat</keyword>
<accession>A0A7I8VVS7</accession>
<dbReference type="Gene3D" id="1.50.40.10">
    <property type="entry name" value="Mitochondrial carrier domain"/>
    <property type="match status" value="2"/>
</dbReference>
<proteinExistence type="inferred from homology"/>
<dbReference type="AlphaFoldDB" id="A0A7I8VVS7"/>
<evidence type="ECO:0000256" key="8">
    <source>
        <dbReference type="ARBA" id="ARBA00023136"/>
    </source>
</evidence>
<comment type="subcellular location">
    <subcellularLocation>
        <location evidence="1">Mitochondrion membrane</location>
        <topology evidence="1">Multi-pass membrane protein</topology>
    </subcellularLocation>
</comment>
<evidence type="ECO:0000256" key="9">
    <source>
        <dbReference type="PROSITE-ProRule" id="PRU00282"/>
    </source>
</evidence>
<dbReference type="Proteomes" id="UP000549394">
    <property type="component" value="Unassembled WGS sequence"/>
</dbReference>
<dbReference type="SUPFAM" id="SSF103506">
    <property type="entry name" value="Mitochondrial carrier"/>
    <property type="match status" value="1"/>
</dbReference>
<dbReference type="GO" id="GO:1990575">
    <property type="term" value="P:mitochondrial L-ornithine transmembrane transport"/>
    <property type="evidence" value="ECO:0007669"/>
    <property type="project" value="TreeGrafter"/>
</dbReference>
<evidence type="ECO:0000256" key="10">
    <source>
        <dbReference type="RuleBase" id="RU000488"/>
    </source>
</evidence>
<feature type="transmembrane region" description="Helical" evidence="11">
    <location>
        <begin position="194"/>
        <end position="211"/>
    </location>
</feature>